<proteinExistence type="predicted"/>
<comment type="caution">
    <text evidence="2">The sequence shown here is derived from an EMBL/GenBank/DDBJ whole genome shotgun (WGS) entry which is preliminary data.</text>
</comment>
<gene>
    <name evidence="2" type="ORF">LPJ61_007100</name>
</gene>
<dbReference type="Pfam" id="PF15916">
    <property type="entry name" value="DUF4743"/>
    <property type="match status" value="1"/>
</dbReference>
<sequence length="327" mass="36693">MADTAFSILDIVRRCNCVDDLDLLVNDEGMYRFVIDGKLVGAVSDKDAQQLQMVSDEQARPPFALDMERRLLTFSSWCDNRKKRTAAVATVLEQLRASGAWASLAKWRSELYMVYGSATDPDGVSLALERAASYNFGIRTFGVHINGITKSELGQVRMWVARRSLQKQTWPGYLDQIAAGGIGDGMGVWESVIKECNEEGGIPREIACRAKYAGVIQYFTRSDLGLQPETQFVFDLVLPDGFTPYPNDGEVDSFHLWTIEEVIDGIKQDKFKPNCAVCIVHFLVRHGYLTAENEPDYLDIVDNLYVRLPFPAPRFSIAAERRGCDQP</sequence>
<dbReference type="Proteomes" id="UP001143981">
    <property type="component" value="Unassembled WGS sequence"/>
</dbReference>
<evidence type="ECO:0000259" key="1">
    <source>
        <dbReference type="PROSITE" id="PS51462"/>
    </source>
</evidence>
<name>A0A9W8CMT9_9FUNG</name>
<dbReference type="GO" id="GO:0044715">
    <property type="term" value="F:8-oxo-dGDP phosphatase activity"/>
    <property type="evidence" value="ECO:0007669"/>
    <property type="project" value="UniProtKB-ARBA"/>
</dbReference>
<dbReference type="Pfam" id="PF00293">
    <property type="entry name" value="NUDIX"/>
    <property type="match status" value="1"/>
</dbReference>
<dbReference type="EMBL" id="JANBOI010004328">
    <property type="protein sequence ID" value="KAJ1717866.1"/>
    <property type="molecule type" value="Genomic_DNA"/>
</dbReference>
<reference evidence="2" key="1">
    <citation type="submission" date="2022-07" db="EMBL/GenBank/DDBJ databases">
        <title>Phylogenomic reconstructions and comparative analyses of Kickxellomycotina fungi.</title>
        <authorList>
            <person name="Reynolds N.K."/>
            <person name="Stajich J.E."/>
            <person name="Barry K."/>
            <person name="Grigoriev I.V."/>
            <person name="Crous P."/>
            <person name="Smith M.E."/>
        </authorList>
    </citation>
    <scope>NUCLEOTIDE SEQUENCE</scope>
    <source>
        <strain evidence="2">BCRC 34381</strain>
    </source>
</reference>
<dbReference type="FunFam" id="3.90.79.10:FF:000019">
    <property type="entry name" value="Thiamin pyrophosphokinase, putative"/>
    <property type="match status" value="1"/>
</dbReference>
<dbReference type="PANTHER" id="PTHR13622:SF8">
    <property type="entry name" value="THIAMIN PYROPHOSPHOKINASE 1"/>
    <property type="match status" value="1"/>
</dbReference>
<dbReference type="OrthoDB" id="10261522at2759"/>
<feature type="domain" description="Nudix hydrolase" evidence="1">
    <location>
        <begin position="138"/>
        <end position="281"/>
    </location>
</feature>
<accession>A0A9W8CMT9</accession>
<protein>
    <recommendedName>
        <fullName evidence="1">Nudix hydrolase domain-containing protein</fullName>
    </recommendedName>
</protein>
<dbReference type="InterPro" id="IPR000086">
    <property type="entry name" value="NUDIX_hydrolase_dom"/>
</dbReference>
<dbReference type="SUPFAM" id="SSF55811">
    <property type="entry name" value="Nudix"/>
    <property type="match status" value="1"/>
</dbReference>
<dbReference type="CDD" id="cd03676">
    <property type="entry name" value="NUDIX_Tnr3_like"/>
    <property type="match status" value="1"/>
</dbReference>
<dbReference type="AlphaFoldDB" id="A0A9W8CMT9"/>
<dbReference type="InterPro" id="IPR031804">
    <property type="entry name" value="DUF4743"/>
</dbReference>
<evidence type="ECO:0000313" key="2">
    <source>
        <dbReference type="EMBL" id="KAJ1717866.1"/>
    </source>
</evidence>
<organism evidence="2 3">
    <name type="scientific">Coemansia biformis</name>
    <dbReference type="NCBI Taxonomy" id="1286918"/>
    <lineage>
        <taxon>Eukaryota</taxon>
        <taxon>Fungi</taxon>
        <taxon>Fungi incertae sedis</taxon>
        <taxon>Zoopagomycota</taxon>
        <taxon>Kickxellomycotina</taxon>
        <taxon>Kickxellomycetes</taxon>
        <taxon>Kickxellales</taxon>
        <taxon>Kickxellaceae</taxon>
        <taxon>Coemansia</taxon>
    </lineage>
</organism>
<keyword evidence="3" id="KW-1185">Reference proteome</keyword>
<dbReference type="PANTHER" id="PTHR13622">
    <property type="entry name" value="THIAMIN PYROPHOSPHOKINASE"/>
    <property type="match status" value="1"/>
</dbReference>
<dbReference type="Gene3D" id="3.90.79.10">
    <property type="entry name" value="Nucleoside Triphosphate Pyrophosphohydrolase"/>
    <property type="match status" value="1"/>
</dbReference>
<dbReference type="InterPro" id="IPR015797">
    <property type="entry name" value="NUDIX_hydrolase-like_dom_sf"/>
</dbReference>
<dbReference type="PROSITE" id="PS51462">
    <property type="entry name" value="NUDIX"/>
    <property type="match status" value="1"/>
</dbReference>
<evidence type="ECO:0000313" key="3">
    <source>
        <dbReference type="Proteomes" id="UP001143981"/>
    </source>
</evidence>